<dbReference type="InterPro" id="IPR011009">
    <property type="entry name" value="Kinase-like_dom_sf"/>
</dbReference>
<dbReference type="PROSITE" id="PS50011">
    <property type="entry name" value="PROTEIN_KINASE_DOM"/>
    <property type="match status" value="1"/>
</dbReference>
<dbReference type="CDD" id="cd14014">
    <property type="entry name" value="STKc_PknB_like"/>
    <property type="match status" value="1"/>
</dbReference>
<dbReference type="InterPro" id="IPR008271">
    <property type="entry name" value="Ser/Thr_kinase_AS"/>
</dbReference>
<dbReference type="SMART" id="SM00220">
    <property type="entry name" value="S_TKc"/>
    <property type="match status" value="1"/>
</dbReference>
<evidence type="ECO:0000256" key="5">
    <source>
        <dbReference type="ARBA" id="ARBA00022777"/>
    </source>
</evidence>
<dbReference type="Gene3D" id="3.30.200.20">
    <property type="entry name" value="Phosphorylase Kinase, domain 1"/>
    <property type="match status" value="1"/>
</dbReference>
<feature type="binding site" evidence="7">
    <location>
        <position position="50"/>
    </location>
    <ligand>
        <name>ATP</name>
        <dbReference type="ChEBI" id="CHEBI:30616"/>
    </ligand>
</feature>
<evidence type="ECO:0000256" key="3">
    <source>
        <dbReference type="ARBA" id="ARBA00022679"/>
    </source>
</evidence>
<dbReference type="EMBL" id="JH636049">
    <property type="protein sequence ID" value="EID52831.1"/>
    <property type="molecule type" value="Genomic_DNA"/>
</dbReference>
<feature type="compositionally biased region" description="Basic and acidic residues" evidence="8">
    <location>
        <begin position="493"/>
        <end position="503"/>
    </location>
</feature>
<evidence type="ECO:0000259" key="9">
    <source>
        <dbReference type="PROSITE" id="PS50011"/>
    </source>
</evidence>
<accession>I0UY78</accession>
<evidence type="ECO:0000256" key="4">
    <source>
        <dbReference type="ARBA" id="ARBA00022741"/>
    </source>
</evidence>
<organism evidence="10 11">
    <name type="scientific">Saccharomonospora xinjiangensis XJ-54</name>
    <dbReference type="NCBI Taxonomy" id="882086"/>
    <lineage>
        <taxon>Bacteria</taxon>
        <taxon>Bacillati</taxon>
        <taxon>Actinomycetota</taxon>
        <taxon>Actinomycetes</taxon>
        <taxon>Pseudonocardiales</taxon>
        <taxon>Pseudonocardiaceae</taxon>
        <taxon>Saccharomonospora</taxon>
    </lineage>
</organism>
<dbReference type="PROSITE" id="PS00108">
    <property type="entry name" value="PROTEIN_KINASE_ST"/>
    <property type="match status" value="1"/>
</dbReference>
<dbReference type="STRING" id="882086.SacxiDRAFT_0558"/>
<keyword evidence="5 10" id="KW-0418">Kinase</keyword>
<name>I0UY78_9PSEU</name>
<evidence type="ECO:0000256" key="2">
    <source>
        <dbReference type="ARBA" id="ARBA00022527"/>
    </source>
</evidence>
<dbReference type="InterPro" id="IPR000719">
    <property type="entry name" value="Prot_kinase_dom"/>
</dbReference>
<feature type="compositionally biased region" description="Basic and acidic residues" evidence="8">
    <location>
        <begin position="513"/>
        <end position="526"/>
    </location>
</feature>
<evidence type="ECO:0000256" key="1">
    <source>
        <dbReference type="ARBA" id="ARBA00012513"/>
    </source>
</evidence>
<protein>
    <recommendedName>
        <fullName evidence="1">non-specific serine/threonine protein kinase</fullName>
        <ecNumber evidence="1">2.7.11.1</ecNumber>
    </recommendedName>
</protein>
<keyword evidence="2" id="KW-0723">Serine/threonine-protein kinase</keyword>
<dbReference type="eggNOG" id="COG0515">
    <property type="taxonomic scope" value="Bacteria"/>
</dbReference>
<keyword evidence="6 7" id="KW-0067">ATP-binding</keyword>
<dbReference type="AlphaFoldDB" id="I0UY78"/>
<keyword evidence="3" id="KW-0808">Transferase</keyword>
<dbReference type="GO" id="GO:0004674">
    <property type="term" value="F:protein serine/threonine kinase activity"/>
    <property type="evidence" value="ECO:0007669"/>
    <property type="project" value="UniProtKB-KW"/>
</dbReference>
<dbReference type="GO" id="GO:0005524">
    <property type="term" value="F:ATP binding"/>
    <property type="evidence" value="ECO:0007669"/>
    <property type="project" value="UniProtKB-UniRule"/>
</dbReference>
<feature type="region of interest" description="Disordered" evidence="8">
    <location>
        <begin position="296"/>
        <end position="332"/>
    </location>
</feature>
<dbReference type="PANTHER" id="PTHR43289">
    <property type="entry name" value="MITOGEN-ACTIVATED PROTEIN KINASE KINASE KINASE 20-RELATED"/>
    <property type="match status" value="1"/>
</dbReference>
<dbReference type="HOGENOM" id="CLU_000288_63_44_11"/>
<dbReference type="Pfam" id="PF00069">
    <property type="entry name" value="Pkinase"/>
    <property type="match status" value="1"/>
</dbReference>
<dbReference type="InterPro" id="IPR017441">
    <property type="entry name" value="Protein_kinase_ATP_BS"/>
</dbReference>
<evidence type="ECO:0000256" key="6">
    <source>
        <dbReference type="ARBA" id="ARBA00022840"/>
    </source>
</evidence>
<keyword evidence="4 7" id="KW-0547">Nucleotide-binding</keyword>
<dbReference type="PROSITE" id="PS00107">
    <property type="entry name" value="PROTEIN_KINASE_ATP"/>
    <property type="match status" value="1"/>
</dbReference>
<gene>
    <name evidence="10" type="ORF">SacxiDRAFT_0558</name>
</gene>
<keyword evidence="11" id="KW-1185">Reference proteome</keyword>
<proteinExistence type="predicted"/>
<dbReference type="SUPFAM" id="SSF56112">
    <property type="entry name" value="Protein kinase-like (PK-like)"/>
    <property type="match status" value="1"/>
</dbReference>
<evidence type="ECO:0000256" key="7">
    <source>
        <dbReference type="PROSITE-ProRule" id="PRU10141"/>
    </source>
</evidence>
<dbReference type="Proteomes" id="UP000004691">
    <property type="component" value="Unassembled WGS sequence"/>
</dbReference>
<feature type="region of interest" description="Disordered" evidence="8">
    <location>
        <begin position="486"/>
        <end position="526"/>
    </location>
</feature>
<evidence type="ECO:0000256" key="8">
    <source>
        <dbReference type="SAM" id="MobiDB-lite"/>
    </source>
</evidence>
<dbReference type="Gene3D" id="1.10.510.10">
    <property type="entry name" value="Transferase(Phosphotransferase) domain 1"/>
    <property type="match status" value="1"/>
</dbReference>
<evidence type="ECO:0000313" key="10">
    <source>
        <dbReference type="EMBL" id="EID52831.1"/>
    </source>
</evidence>
<dbReference type="PANTHER" id="PTHR43289:SF6">
    <property type="entry name" value="SERINE_THREONINE-PROTEIN KINASE NEKL-3"/>
    <property type="match status" value="1"/>
</dbReference>
<sequence>MAAYPVRVTNSGEATLLAGRYRLVREIGSGAMGTVWQAVDERLGRQVAVKRLLLPANPDAAAQARERAHREGRIAARLHHPNAVTVHDVVEHDGLPVLVMEYFPGRSLADVLATDGPLPPYAAAALGAQVASALAAAHDAGVVHRDVKPANVLLGPDGTAKLVDFGIAHAGGDIAVTQAGLVAGTPAYLAPEVACGHPSTPASDVFSLGSLLFAAVEGTPPFGEGEENTLGVLRRVAEGSAAPARRAGPLAPMLARLLVSDPAARPSAAAVRDELKALAFGTAPVPAVRPEELTQPLRAVPAGAPPSGTRLDLRPLDTPPSPVPVHAPVAEAPPRSRRAAFAALGGGLVVVAAGITIAVASSGEQAAAPPPPAPSTTASSPQPLSSAELLGVVGDHYGHLPGDPPAAYALLGPALRAQGEEAFATRWSEVREVTVVSAPRVNGTDTVHVGIRLVLRSGATVTEYHQHGIGRHEGAIVILSDTLLHAETTTPPPKDDREGRDEDDRKDDEKEDKEEGKKNKKKKDDD</sequence>
<feature type="region of interest" description="Disordered" evidence="8">
    <location>
        <begin position="364"/>
        <end position="383"/>
    </location>
</feature>
<reference evidence="10 11" key="1">
    <citation type="submission" date="2012-01" db="EMBL/GenBank/DDBJ databases">
        <title>Improved High-Quality Draft sequence of Saccharomonospora xinjiangensis XJ-54.</title>
        <authorList>
            <consortium name="US DOE Joint Genome Institute"/>
            <person name="Lucas S."/>
            <person name="Han J."/>
            <person name="Lapidus A."/>
            <person name="Cheng J.-F."/>
            <person name="Goodwin L."/>
            <person name="Pitluck S."/>
            <person name="Peters L."/>
            <person name="Mikhailova N."/>
            <person name="Teshima H."/>
            <person name="Detter J.C."/>
            <person name="Han C."/>
            <person name="Tapia R."/>
            <person name="Land M."/>
            <person name="Hauser L."/>
            <person name="Kyrpides N."/>
            <person name="Ivanova N."/>
            <person name="Pagani I."/>
            <person name="Brambilla E.-M."/>
            <person name="Klenk H.-P."/>
            <person name="Woyke T."/>
        </authorList>
    </citation>
    <scope>NUCLEOTIDE SEQUENCE [LARGE SCALE GENOMIC DNA]</scope>
    <source>
        <strain evidence="10 11">XJ-54</strain>
    </source>
</reference>
<dbReference type="EC" id="2.7.11.1" evidence="1"/>
<feature type="domain" description="Protein kinase" evidence="9">
    <location>
        <begin position="21"/>
        <end position="278"/>
    </location>
</feature>
<evidence type="ECO:0000313" key="11">
    <source>
        <dbReference type="Proteomes" id="UP000004691"/>
    </source>
</evidence>